<dbReference type="EMBL" id="CABEIY010000007">
    <property type="protein sequence ID" value="VTT26082.1"/>
    <property type="molecule type" value="Genomic_DNA"/>
</dbReference>
<name>A0AAE9QU51_STREQ</name>
<dbReference type="CDD" id="cd00093">
    <property type="entry name" value="HTH_XRE"/>
    <property type="match status" value="1"/>
</dbReference>
<dbReference type="InterPro" id="IPR010982">
    <property type="entry name" value="Lambda_DNA-bd_dom_sf"/>
</dbReference>
<comment type="caution">
    <text evidence="2">The sequence shown here is derived from an EMBL/GenBank/DDBJ whole genome shotgun (WGS) entry which is preliminary data.</text>
</comment>
<dbReference type="AlphaFoldDB" id="A0AAE9QU51"/>
<proteinExistence type="predicted"/>
<dbReference type="GeneID" id="83691235"/>
<evidence type="ECO:0000313" key="2">
    <source>
        <dbReference type="EMBL" id="VTT26082.1"/>
    </source>
</evidence>
<dbReference type="PROSITE" id="PS50943">
    <property type="entry name" value="HTH_CROC1"/>
    <property type="match status" value="1"/>
</dbReference>
<dbReference type="Gene3D" id="1.25.40.10">
    <property type="entry name" value="Tetratricopeptide repeat domain"/>
    <property type="match status" value="1"/>
</dbReference>
<reference evidence="2 3" key="1">
    <citation type="submission" date="2019-05" db="EMBL/GenBank/DDBJ databases">
        <authorList>
            <consortium name="Pathogen Informatics"/>
        </authorList>
    </citation>
    <scope>NUCLEOTIDE SEQUENCE [LARGE SCALE GENOMIC DNA]</scope>
    <source>
        <strain evidence="2 3">NCTC11557</strain>
    </source>
</reference>
<dbReference type="Pfam" id="PF01381">
    <property type="entry name" value="HTH_3"/>
    <property type="match status" value="1"/>
</dbReference>
<evidence type="ECO:0000259" key="1">
    <source>
        <dbReference type="PROSITE" id="PS50943"/>
    </source>
</evidence>
<gene>
    <name evidence="2" type="ORF">NCTC11557_01878</name>
</gene>
<sequence length="291" mass="33805">MITIADKLKSKRKEYGMSQSELADGICEQSQISKIERGSLMPTALLLHQLADRLKVTMDYFFDDEVDATSNLKEFISLSSKLLEDRNYKDLEYLYNLEKEKHSFLTVDDMSYLTWIQSLISFYNDNDSQKAIALLEDSITTINKKHSIYLKTLNTLANFYSLVGQDDNYAINYQKLIQLYATKDFDSQEILFGYIRTRYNYAHHLLSKNQNLEAIQIAMETIDCCKTHKTSYQLAALLILVGNGSQSFLDTDKVMEYYLEARDLCRVYGNELTYLQIENYIKELNSKNNTL</sequence>
<dbReference type="InterPro" id="IPR053163">
    <property type="entry name" value="HTH-type_regulator_Rgg"/>
</dbReference>
<feature type="domain" description="HTH cro/C1-type" evidence="1">
    <location>
        <begin position="8"/>
        <end position="61"/>
    </location>
</feature>
<dbReference type="InterPro" id="IPR011990">
    <property type="entry name" value="TPR-like_helical_dom_sf"/>
</dbReference>
<protein>
    <submittedName>
        <fullName evidence="2">Transcriptional regulator PlcR</fullName>
    </submittedName>
</protein>
<dbReference type="SUPFAM" id="SSF47413">
    <property type="entry name" value="lambda repressor-like DNA-binding domains"/>
    <property type="match status" value="1"/>
</dbReference>
<evidence type="ECO:0000313" key="3">
    <source>
        <dbReference type="Proteomes" id="UP000339049"/>
    </source>
</evidence>
<accession>A0AAE9QU51</accession>
<dbReference type="Proteomes" id="UP000339049">
    <property type="component" value="Unassembled WGS sequence"/>
</dbReference>
<organism evidence="2 3">
    <name type="scientific">Streptococcus dysgalactiae subsp. equisimilis</name>
    <name type="common">Streptococcus equisimilis</name>
    <dbReference type="NCBI Taxonomy" id="119602"/>
    <lineage>
        <taxon>Bacteria</taxon>
        <taxon>Bacillati</taxon>
        <taxon>Bacillota</taxon>
        <taxon>Bacilli</taxon>
        <taxon>Lactobacillales</taxon>
        <taxon>Streptococcaceae</taxon>
        <taxon>Streptococcus</taxon>
    </lineage>
</organism>
<dbReference type="SMART" id="SM00530">
    <property type="entry name" value="HTH_XRE"/>
    <property type="match status" value="1"/>
</dbReference>
<dbReference type="GO" id="GO:0003677">
    <property type="term" value="F:DNA binding"/>
    <property type="evidence" value="ECO:0007669"/>
    <property type="project" value="InterPro"/>
</dbReference>
<dbReference type="PANTHER" id="PTHR37038">
    <property type="entry name" value="TRANSCRIPTIONAL REGULATOR-RELATED"/>
    <property type="match status" value="1"/>
</dbReference>
<dbReference type="PANTHER" id="PTHR37038:SF14">
    <property type="entry name" value="TRANSCRIPTIONAL ACTIVATOR"/>
    <property type="match status" value="1"/>
</dbReference>
<dbReference type="RefSeq" id="WP_046177434.1">
    <property type="nucleotide sequence ID" value="NZ_CABEIX010000004.1"/>
</dbReference>
<dbReference type="InterPro" id="IPR001387">
    <property type="entry name" value="Cro/C1-type_HTH"/>
</dbReference>